<evidence type="ECO:0000313" key="1">
    <source>
        <dbReference type="EnsemblMetazoa" id="ENSAATROPP015236"/>
    </source>
</evidence>
<reference evidence="1" key="1">
    <citation type="submission" date="2024-04" db="UniProtKB">
        <authorList>
            <consortium name="EnsemblMetazoa"/>
        </authorList>
    </citation>
    <scope>IDENTIFICATION</scope>
    <source>
        <strain evidence="1">EBRO</strain>
    </source>
</reference>
<keyword evidence="2" id="KW-1185">Reference proteome</keyword>
<dbReference type="AlphaFoldDB" id="A0AAG5DVQ7"/>
<evidence type="ECO:0000313" key="2">
    <source>
        <dbReference type="Proteomes" id="UP000075880"/>
    </source>
</evidence>
<protein>
    <submittedName>
        <fullName evidence="1">Uncharacterized protein</fullName>
    </submittedName>
</protein>
<dbReference type="EnsemblMetazoa" id="ENSAATROPT017265">
    <property type="protein sequence ID" value="ENSAATROPP015236"/>
    <property type="gene ID" value="ENSAATROPG014123"/>
</dbReference>
<proteinExistence type="predicted"/>
<accession>A0AAG5DVQ7</accession>
<sequence>MSSSAQWRSRQDVFAATVGQNLRQRWCCPAQGTDRFQKGMLEAFVHPQPWPTLASRKYRSITSNTLPNWKTRRA</sequence>
<organism evidence="1 2">
    <name type="scientific">Anopheles atroparvus</name>
    <name type="common">European mosquito</name>
    <dbReference type="NCBI Taxonomy" id="41427"/>
    <lineage>
        <taxon>Eukaryota</taxon>
        <taxon>Metazoa</taxon>
        <taxon>Ecdysozoa</taxon>
        <taxon>Arthropoda</taxon>
        <taxon>Hexapoda</taxon>
        <taxon>Insecta</taxon>
        <taxon>Pterygota</taxon>
        <taxon>Neoptera</taxon>
        <taxon>Endopterygota</taxon>
        <taxon>Diptera</taxon>
        <taxon>Nematocera</taxon>
        <taxon>Culicoidea</taxon>
        <taxon>Culicidae</taxon>
        <taxon>Anophelinae</taxon>
        <taxon>Anopheles</taxon>
    </lineage>
</organism>
<name>A0AAG5DVQ7_ANOAO</name>
<dbReference type="Proteomes" id="UP000075880">
    <property type="component" value="Unassembled WGS sequence"/>
</dbReference>